<keyword evidence="1" id="KW-0479">Metal-binding</keyword>
<dbReference type="Pfam" id="PF08325">
    <property type="entry name" value="WLM"/>
    <property type="match status" value="1"/>
</dbReference>
<evidence type="ECO:0000256" key="4">
    <source>
        <dbReference type="PROSITE-ProRule" id="PRU00322"/>
    </source>
</evidence>
<dbReference type="GeneID" id="107771168"/>
<dbReference type="Pfam" id="PF00641">
    <property type="entry name" value="Zn_ribbon_RanBP"/>
    <property type="match status" value="2"/>
</dbReference>
<evidence type="ECO:0000256" key="5">
    <source>
        <dbReference type="SAM" id="MobiDB-lite"/>
    </source>
</evidence>
<evidence type="ECO:0000256" key="2">
    <source>
        <dbReference type="ARBA" id="ARBA00022771"/>
    </source>
</evidence>
<evidence type="ECO:0000313" key="8">
    <source>
        <dbReference type="Proteomes" id="UP000790787"/>
    </source>
</evidence>
<dbReference type="PANTHER" id="PTHR46622:SF3">
    <property type="entry name" value="ZINC ION BINDING PROTEIN"/>
    <property type="match status" value="1"/>
</dbReference>
<accession>A0A1S3Y1H8</accession>
<dbReference type="PROSITE" id="PS01358">
    <property type="entry name" value="ZF_RANBP2_1"/>
    <property type="match status" value="2"/>
</dbReference>
<dbReference type="PANTHER" id="PTHR46622">
    <property type="entry name" value="DNA-DEPENDENT METALLOPROTEASE WSS1"/>
    <property type="match status" value="1"/>
</dbReference>
<reference evidence="9" key="2">
    <citation type="submission" date="2025-08" db="UniProtKB">
        <authorList>
            <consortium name="RefSeq"/>
        </authorList>
    </citation>
    <scope>IDENTIFICATION</scope>
    <source>
        <tissue evidence="9">Leaf</tissue>
    </source>
</reference>
<evidence type="ECO:0000256" key="3">
    <source>
        <dbReference type="ARBA" id="ARBA00022833"/>
    </source>
</evidence>
<feature type="compositionally biased region" description="Polar residues" evidence="5">
    <location>
        <begin position="307"/>
        <end position="319"/>
    </location>
</feature>
<dbReference type="SUPFAM" id="SSF90209">
    <property type="entry name" value="Ran binding protein zinc finger-like"/>
    <property type="match status" value="1"/>
</dbReference>
<dbReference type="PROSITE" id="PS50199">
    <property type="entry name" value="ZF_RANBP2_2"/>
    <property type="match status" value="2"/>
</dbReference>
<sequence length="407" mass="45408">MNLGDLNKVWEIKALKRKPKHEEATKILERIAKQVQPIMRKHNWRVKLLSEFCPKRPALLGLNVGAGIHVKLRLRRPNNDEQFYPYNEVLDTMLHELCHNTHGPHNASFYKLWDEIRKECEDLMTKGINGRGEGFDLPGRRLGGLFPQPSMSSLRQTAAAAAENRAHLKSLLPSGPRRLGGDRSIKSALTPIQAAAMAAERRLQDNIWCGSESCDLSDIDEKSDSLPVPLPPRHTSDRPETPNGFDALSSMVTSRKRSRESNSISSSRSLHGTKPLPNHDKEIARKVGQAEGTSHTVPSRGYPESFVDSSGNASTSTSMHVHDDLHGPKESMMWECLMCTLLNPPLAPVCKLCQNQKPKDVDDRNRMWSCKLCTLDNSLKSDHCTACGEWRYSHGPPIATPTPNLGT</sequence>
<dbReference type="RefSeq" id="XP_016445984.1">
    <property type="nucleotide sequence ID" value="XM_016590498.1"/>
</dbReference>
<dbReference type="GO" id="GO:0008270">
    <property type="term" value="F:zinc ion binding"/>
    <property type="evidence" value="ECO:0007669"/>
    <property type="project" value="UniProtKB-KW"/>
</dbReference>
<evidence type="ECO:0000313" key="9">
    <source>
        <dbReference type="RefSeq" id="XP_016445984.1"/>
    </source>
</evidence>
<dbReference type="OrthoDB" id="261960at2759"/>
<evidence type="ECO:0000259" key="7">
    <source>
        <dbReference type="PROSITE" id="PS51397"/>
    </source>
</evidence>
<dbReference type="GO" id="GO:0008237">
    <property type="term" value="F:metallopeptidase activity"/>
    <property type="evidence" value="ECO:0000318"/>
    <property type="project" value="GO_Central"/>
</dbReference>
<dbReference type="KEGG" id="nta:107771168"/>
<dbReference type="PROSITE" id="PS51397">
    <property type="entry name" value="WLM"/>
    <property type="match status" value="1"/>
</dbReference>
<dbReference type="SMART" id="SM00547">
    <property type="entry name" value="ZnF_RBZ"/>
    <property type="match status" value="2"/>
</dbReference>
<dbReference type="Proteomes" id="UP000790787">
    <property type="component" value="Chromosome 21"/>
</dbReference>
<organism evidence="8 9">
    <name type="scientific">Nicotiana tabacum</name>
    <name type="common">Common tobacco</name>
    <dbReference type="NCBI Taxonomy" id="4097"/>
    <lineage>
        <taxon>Eukaryota</taxon>
        <taxon>Viridiplantae</taxon>
        <taxon>Streptophyta</taxon>
        <taxon>Embryophyta</taxon>
        <taxon>Tracheophyta</taxon>
        <taxon>Spermatophyta</taxon>
        <taxon>Magnoliopsida</taxon>
        <taxon>eudicotyledons</taxon>
        <taxon>Gunneridae</taxon>
        <taxon>Pentapetalae</taxon>
        <taxon>asterids</taxon>
        <taxon>lamiids</taxon>
        <taxon>Solanales</taxon>
        <taxon>Solanaceae</taxon>
        <taxon>Nicotianoideae</taxon>
        <taxon>Nicotianeae</taxon>
        <taxon>Nicotiana</taxon>
    </lineage>
</organism>
<keyword evidence="8" id="KW-1185">Reference proteome</keyword>
<dbReference type="SMR" id="A0A1S3Y1H8"/>
<feature type="region of interest" description="Disordered" evidence="5">
    <location>
        <begin position="219"/>
        <end position="324"/>
    </location>
</feature>
<dbReference type="InterPro" id="IPR013536">
    <property type="entry name" value="WLM_dom"/>
</dbReference>
<dbReference type="Gene3D" id="2.30.30.380">
    <property type="entry name" value="Zn-finger domain of Sec23/24"/>
    <property type="match status" value="1"/>
</dbReference>
<keyword evidence="9" id="KW-0482">Metalloprotease</keyword>
<dbReference type="PaxDb" id="4097-A0A1S3Y1H8"/>
<reference evidence="8" key="1">
    <citation type="journal article" date="2014" name="Nat. Commun.">
        <title>The tobacco genome sequence and its comparison with those of tomato and potato.</title>
        <authorList>
            <person name="Sierro N."/>
            <person name="Battey J.N."/>
            <person name="Ouadi S."/>
            <person name="Bakaher N."/>
            <person name="Bovet L."/>
            <person name="Willig A."/>
            <person name="Goepfert S."/>
            <person name="Peitsch M.C."/>
            <person name="Ivanov N.V."/>
        </authorList>
    </citation>
    <scope>NUCLEOTIDE SEQUENCE [LARGE SCALE GENOMIC DNA]</scope>
</reference>
<feature type="domain" description="RanBP2-type" evidence="6">
    <location>
        <begin position="329"/>
        <end position="359"/>
    </location>
</feature>
<dbReference type="AlphaFoldDB" id="A0A1S3Y1H8"/>
<dbReference type="InterPro" id="IPR036443">
    <property type="entry name" value="Znf_RanBP2_sf"/>
</dbReference>
<protein>
    <submittedName>
        <fullName evidence="9">DNA-dependent metalloprotease WSS1</fullName>
    </submittedName>
</protein>
<gene>
    <name evidence="9" type="primary">LOC107771168</name>
</gene>
<feature type="domain" description="WLM" evidence="7">
    <location>
        <begin position="1"/>
        <end position="204"/>
    </location>
</feature>
<keyword evidence="2 4" id="KW-0863">Zinc-finger</keyword>
<dbReference type="OMA" id="DSHTCTE"/>
<dbReference type="STRING" id="4097.A0A1S3Y1H8"/>
<evidence type="ECO:0000259" key="6">
    <source>
        <dbReference type="PROSITE" id="PS50199"/>
    </source>
</evidence>
<proteinExistence type="predicted"/>
<dbReference type="RefSeq" id="XP_016445984.1">
    <property type="nucleotide sequence ID" value="XM_016590498.2"/>
</dbReference>
<dbReference type="GO" id="GO:0005634">
    <property type="term" value="C:nucleus"/>
    <property type="evidence" value="ECO:0000318"/>
    <property type="project" value="GO_Central"/>
</dbReference>
<keyword evidence="9" id="KW-0645">Protease</keyword>
<name>A0A1S3Y1H8_TOBAC</name>
<dbReference type="GO" id="GO:0006281">
    <property type="term" value="P:DNA repair"/>
    <property type="evidence" value="ECO:0000318"/>
    <property type="project" value="GO_Central"/>
</dbReference>
<feature type="domain" description="RanBP2-type" evidence="6">
    <location>
        <begin position="364"/>
        <end position="393"/>
    </location>
</feature>
<keyword evidence="3" id="KW-0862">Zinc</keyword>
<dbReference type="InterPro" id="IPR053000">
    <property type="entry name" value="WSS1-like_metalloprotease"/>
</dbReference>
<evidence type="ECO:0000256" key="1">
    <source>
        <dbReference type="ARBA" id="ARBA00022723"/>
    </source>
</evidence>
<keyword evidence="9" id="KW-0378">Hydrolase</keyword>
<dbReference type="InterPro" id="IPR001876">
    <property type="entry name" value="Znf_RanBP2"/>
</dbReference>